<feature type="region of interest" description="Disordered" evidence="1">
    <location>
        <begin position="21"/>
        <end position="43"/>
    </location>
</feature>
<keyword evidence="2" id="KW-0489">Methyltransferase</keyword>
<keyword evidence="2" id="KW-0808">Transferase</keyword>
<dbReference type="AlphaFoldDB" id="A0AAD9FJY9"/>
<dbReference type="Proteomes" id="UP001228049">
    <property type="component" value="Unassembled WGS sequence"/>
</dbReference>
<proteinExistence type="predicted"/>
<comment type="caution">
    <text evidence="2">The sequence shown here is derived from an EMBL/GenBank/DDBJ whole genome shotgun (WGS) entry which is preliminary data.</text>
</comment>
<protein>
    <submittedName>
        <fullName evidence="2">Ribosomal RNA small subunit methyltransferase G</fullName>
    </submittedName>
</protein>
<name>A0AAD9FJY9_DISEL</name>
<accession>A0AAD9FJY9</accession>
<reference evidence="2" key="1">
    <citation type="submission" date="2023-04" db="EMBL/GenBank/DDBJ databases">
        <title>Chromosome-level genome of Chaenocephalus aceratus.</title>
        <authorList>
            <person name="Park H."/>
        </authorList>
    </citation>
    <scope>NUCLEOTIDE SEQUENCE</scope>
    <source>
        <strain evidence="2">DE</strain>
        <tissue evidence="2">Muscle</tissue>
    </source>
</reference>
<dbReference type="GO" id="GO:0008168">
    <property type="term" value="F:methyltransferase activity"/>
    <property type="evidence" value="ECO:0007669"/>
    <property type="project" value="UniProtKB-KW"/>
</dbReference>
<sequence>MFQTEGGPGLNLRLHQQAAAARALGLEPQSSRHASLPGKNERSLRTIKTGQQFDVCLY</sequence>
<gene>
    <name evidence="2" type="ORF">KUDE01_012752</name>
</gene>
<evidence type="ECO:0000313" key="2">
    <source>
        <dbReference type="EMBL" id="KAK1905572.1"/>
    </source>
</evidence>
<evidence type="ECO:0000256" key="1">
    <source>
        <dbReference type="SAM" id="MobiDB-lite"/>
    </source>
</evidence>
<keyword evidence="3" id="KW-1185">Reference proteome</keyword>
<organism evidence="2 3">
    <name type="scientific">Dissostichus eleginoides</name>
    <name type="common">Patagonian toothfish</name>
    <name type="synonym">Dissostichus amissus</name>
    <dbReference type="NCBI Taxonomy" id="100907"/>
    <lineage>
        <taxon>Eukaryota</taxon>
        <taxon>Metazoa</taxon>
        <taxon>Chordata</taxon>
        <taxon>Craniata</taxon>
        <taxon>Vertebrata</taxon>
        <taxon>Euteleostomi</taxon>
        <taxon>Actinopterygii</taxon>
        <taxon>Neopterygii</taxon>
        <taxon>Teleostei</taxon>
        <taxon>Neoteleostei</taxon>
        <taxon>Acanthomorphata</taxon>
        <taxon>Eupercaria</taxon>
        <taxon>Perciformes</taxon>
        <taxon>Notothenioidei</taxon>
        <taxon>Nototheniidae</taxon>
        <taxon>Dissostichus</taxon>
    </lineage>
</organism>
<dbReference type="GO" id="GO:0032259">
    <property type="term" value="P:methylation"/>
    <property type="evidence" value="ECO:0007669"/>
    <property type="project" value="UniProtKB-KW"/>
</dbReference>
<evidence type="ECO:0000313" key="3">
    <source>
        <dbReference type="Proteomes" id="UP001228049"/>
    </source>
</evidence>
<dbReference type="EMBL" id="JASDAP010000003">
    <property type="protein sequence ID" value="KAK1905572.1"/>
    <property type="molecule type" value="Genomic_DNA"/>
</dbReference>
<feature type="non-terminal residue" evidence="2">
    <location>
        <position position="58"/>
    </location>
</feature>